<dbReference type="RefSeq" id="WP_377057253.1">
    <property type="nucleotide sequence ID" value="NZ_JBHLVZ010000120.1"/>
</dbReference>
<protein>
    <submittedName>
        <fullName evidence="2">Uncharacterized protein</fullName>
    </submittedName>
</protein>
<accession>A0ABV6J1E5</accession>
<sequence length="164" mass="18515">MLPFDPPLTLDAVHNERHPLRQLSDDERQAMAAARHDPVAKLRFGRHLLTMNPDTLLGRMLVAEAAPTNVETEVMLRDAVRIGLRLWSPELSGEAPVRWYDDPNTRLFMAVVSAYGRTLRLRGLGEEARECADFLHKLDPANRMDVEREVMGDPSPSRLPGQGR</sequence>
<comment type="caution">
    <text evidence="2">The sequence shown here is derived from an EMBL/GenBank/DDBJ whole genome shotgun (WGS) entry which is preliminary data.</text>
</comment>
<keyword evidence="3" id="KW-1185">Reference proteome</keyword>
<gene>
    <name evidence="2" type="ORF">ACFFIC_29805</name>
</gene>
<feature type="region of interest" description="Disordered" evidence="1">
    <location>
        <begin position="145"/>
        <end position="164"/>
    </location>
</feature>
<reference evidence="2 3" key="1">
    <citation type="submission" date="2024-09" db="EMBL/GenBank/DDBJ databases">
        <authorList>
            <person name="Sun Q."/>
            <person name="Mori K."/>
        </authorList>
    </citation>
    <scope>NUCLEOTIDE SEQUENCE [LARGE SCALE GENOMIC DNA]</scope>
    <source>
        <strain evidence="2 3">CCM 7468</strain>
    </source>
</reference>
<evidence type="ECO:0000256" key="1">
    <source>
        <dbReference type="SAM" id="MobiDB-lite"/>
    </source>
</evidence>
<name>A0ABV6J1E5_9PROT</name>
<evidence type="ECO:0000313" key="2">
    <source>
        <dbReference type="EMBL" id="MFC0389705.1"/>
    </source>
</evidence>
<proteinExistence type="predicted"/>
<evidence type="ECO:0000313" key="3">
    <source>
        <dbReference type="Proteomes" id="UP001589789"/>
    </source>
</evidence>
<dbReference type="EMBL" id="JBHLVZ010000120">
    <property type="protein sequence ID" value="MFC0389705.1"/>
    <property type="molecule type" value="Genomic_DNA"/>
</dbReference>
<dbReference type="Proteomes" id="UP001589789">
    <property type="component" value="Unassembled WGS sequence"/>
</dbReference>
<organism evidence="2 3">
    <name type="scientific">Muricoccus vinaceus</name>
    <dbReference type="NCBI Taxonomy" id="424704"/>
    <lineage>
        <taxon>Bacteria</taxon>
        <taxon>Pseudomonadati</taxon>
        <taxon>Pseudomonadota</taxon>
        <taxon>Alphaproteobacteria</taxon>
        <taxon>Acetobacterales</taxon>
        <taxon>Roseomonadaceae</taxon>
        <taxon>Muricoccus</taxon>
    </lineage>
</organism>